<dbReference type="InterPro" id="IPR016035">
    <property type="entry name" value="Acyl_Trfase/lysoPLipase"/>
</dbReference>
<evidence type="ECO:0000256" key="2">
    <source>
        <dbReference type="ARBA" id="ARBA00022553"/>
    </source>
</evidence>
<dbReference type="SUPFAM" id="SSF55048">
    <property type="entry name" value="Probable ACP-binding domain of malonyl-CoA ACP transacylase"/>
    <property type="match status" value="1"/>
</dbReference>
<proteinExistence type="predicted"/>
<dbReference type="Pfam" id="PF00550">
    <property type="entry name" value="PP-binding"/>
    <property type="match status" value="1"/>
</dbReference>
<evidence type="ECO:0000259" key="6">
    <source>
        <dbReference type="PROSITE" id="PS50075"/>
    </source>
</evidence>
<protein>
    <submittedName>
        <fullName evidence="8">LLM class flavin-dependent oxidoreductase</fullName>
    </submittedName>
</protein>
<dbReference type="InterPro" id="IPR036661">
    <property type="entry name" value="Luciferase-like_sf"/>
</dbReference>
<dbReference type="InterPro" id="IPR009081">
    <property type="entry name" value="PP-bd_ACP"/>
</dbReference>
<name>A0ABZ1YVD7_9NOCA</name>
<evidence type="ECO:0000259" key="7">
    <source>
        <dbReference type="PROSITE" id="PS52004"/>
    </source>
</evidence>
<sequence>MTADDAIAVVGMAGRFPGAADVAELWRNLVAGKESLIRPATGTPGDAYGVLADIDLFDAEFFKVAPAEAELLDPQHRLFLECAWHALEHAGCPPDRYGAQTGVFASASPSTYLLRTLLTRFQHANPTEQHRILLATDKDYLATRTSYKLDLQGPSIGVQTACSSSLVAVHLAARALAAGDCGVAVVGAATVFLPQVTLQEHVDGAIISADGHCRPFDAAATGAVGGNGVAAVVLRRVADAVRDGNPIRAVILGSAVENDGRRKVGYAAPGWEGQVRTVSRALERAGVASTDIGYVEAHGTGTPIGDPLEVSALAEAFGRRRDGAAAPGDCLLGSVKSNIGHLDATAGVTGLIKAVLALEHGIIPGTVHFREPNPNFEWDRSPFAVNASAVEWPQSRGDRHCGVSSLGIGGTNAHVVLAGWAESARTRVERSCHVMTFSAHSAAALAARTRDLRARLEADHDADPADIARTIQVGRSALPHRRFVIAHNRSELVTALTDTAAVGTRAASKAKVAFLFPGHGGQYPDVGARLWPDFEVFRTAHQECLDLLDAASDRSLKTLLSEADRVDDTLVAQPALFAVEYALARTWLHLGVRPASMIGHSLGEYVAAVIADVMTAEDAARLVVARAELMQKLAPGAMLAAAISEEDAARFVAAGADVAAVNAAKSCVLSGSVQVVDAISEDLASAGIPFRRLAVSRAFHSRMTDTCLDGLRAQVSRIVLQPPKIPFASNVTGTWITDEQATSPDYWVEQTRRTVRFAEGLATVFASGPNAVVELGPGRALSRLAQRDPARPEGLQVLASLPAPSDKESESECLSRALAAAWTAGAPVDWSALWEHERPWTAVDLPAYPFQRTRHWPSDAPEESSAAPAAQPVTGPQRSRSDTGELLVAVRCTYTDTIGRPLDDTANFFDAGGDSLVAVQAVLALRASLGRELSLREFVDNPTIEQLTALLTDRETPVPTSRPAVTAPSTDPAAQTCPATPTVSVRDSASAAPGPPSGPEFSLFFFSADSVEGDRYGLILDSAQRADELGYTAIWTPERHFHQFGDLFPNPSVLAAGIATRTNRIHLRAGSVVAPLHHPARVAEEWAIVDNLSGGRVGLGFAPGFVPLDFVFSQASYERKQHIMLDRVEKVRKLWRGESIEDVNGLGERVRLRTFPRPVQPELPVWLTAATNPATFAAAGRSGYNVLTALINLDVNELEQRIVAYRAGRAESGLDPAAGIVTVMVHAYLGAGDDDEVRAVVERPFREYLWANSEIIKSAARAVLGDLDLDQLTAADRETLMDFAFARYWGSSALLGGADTFRIRAQRLADMGVDEIACLVDFGLDRDTVVAGLERIAETMALRAVPRV</sequence>
<dbReference type="InterPro" id="IPR020806">
    <property type="entry name" value="PKS_PP-bd"/>
</dbReference>
<accession>A0ABZ1YVD7</accession>
<feature type="domain" description="Ketosynthase family 3 (KS3)" evidence="7">
    <location>
        <begin position="4"/>
        <end position="419"/>
    </location>
</feature>
<dbReference type="InterPro" id="IPR014043">
    <property type="entry name" value="Acyl_transferase_dom"/>
</dbReference>
<dbReference type="PANTHER" id="PTHR43775:SF51">
    <property type="entry name" value="INACTIVE PHENOLPHTHIOCEROL SYNTHESIS POLYKETIDE SYNTHASE TYPE I PKS1-RELATED"/>
    <property type="match status" value="1"/>
</dbReference>
<dbReference type="RefSeq" id="WP_329409372.1">
    <property type="nucleotide sequence ID" value="NZ_CP109441.1"/>
</dbReference>
<reference evidence="8" key="1">
    <citation type="submission" date="2022-10" db="EMBL/GenBank/DDBJ databases">
        <title>The complete genomes of actinobacterial strains from the NBC collection.</title>
        <authorList>
            <person name="Joergensen T.S."/>
            <person name="Alvarez Arevalo M."/>
            <person name="Sterndorff E.B."/>
            <person name="Faurdal D."/>
            <person name="Vuksanovic O."/>
            <person name="Mourched A.-S."/>
            <person name="Charusanti P."/>
            <person name="Shaw S."/>
            <person name="Blin K."/>
            <person name="Weber T."/>
        </authorList>
    </citation>
    <scope>NUCLEOTIDE SEQUENCE</scope>
    <source>
        <strain evidence="8">NBC_01482</strain>
    </source>
</reference>
<dbReference type="InterPro" id="IPR020841">
    <property type="entry name" value="PKS_Beta-ketoAc_synthase_dom"/>
</dbReference>
<keyword evidence="3" id="KW-0808">Transferase</keyword>
<dbReference type="InterPro" id="IPR016039">
    <property type="entry name" value="Thiolase-like"/>
</dbReference>
<feature type="compositionally biased region" description="Polar residues" evidence="5">
    <location>
        <begin position="967"/>
        <end position="987"/>
    </location>
</feature>
<organism evidence="8 9">
    <name type="scientific">Nocardia vinacea</name>
    <dbReference type="NCBI Taxonomy" id="96468"/>
    <lineage>
        <taxon>Bacteria</taxon>
        <taxon>Bacillati</taxon>
        <taxon>Actinomycetota</taxon>
        <taxon>Actinomycetes</taxon>
        <taxon>Mycobacteriales</taxon>
        <taxon>Nocardiaceae</taxon>
        <taxon>Nocardia</taxon>
    </lineage>
</organism>
<dbReference type="SMART" id="SM00823">
    <property type="entry name" value="PKS_PP"/>
    <property type="match status" value="1"/>
</dbReference>
<dbReference type="InterPro" id="IPR024011">
    <property type="entry name" value="Biosynth_lucif-like_mOase_dom"/>
</dbReference>
<dbReference type="PANTHER" id="PTHR43775">
    <property type="entry name" value="FATTY ACID SYNTHASE"/>
    <property type="match status" value="1"/>
</dbReference>
<dbReference type="Pfam" id="PF22621">
    <property type="entry name" value="CurL-like_PKS_C"/>
    <property type="match status" value="1"/>
</dbReference>
<dbReference type="SUPFAM" id="SSF52151">
    <property type="entry name" value="FabD/lysophospholipase-like"/>
    <property type="match status" value="1"/>
</dbReference>
<dbReference type="Gene3D" id="3.30.70.3290">
    <property type="match status" value="1"/>
</dbReference>
<dbReference type="Gene3D" id="3.40.47.10">
    <property type="match status" value="1"/>
</dbReference>
<dbReference type="Pfam" id="PF00698">
    <property type="entry name" value="Acyl_transf_1"/>
    <property type="match status" value="1"/>
</dbReference>
<dbReference type="CDD" id="cd00833">
    <property type="entry name" value="PKS"/>
    <property type="match status" value="1"/>
</dbReference>
<gene>
    <name evidence="8" type="ORF">OG563_43445</name>
</gene>
<dbReference type="InterPro" id="IPR016036">
    <property type="entry name" value="Malonyl_transacylase_ACP-bd"/>
</dbReference>
<dbReference type="Pfam" id="PF00296">
    <property type="entry name" value="Bac_luciferase"/>
    <property type="match status" value="1"/>
</dbReference>
<dbReference type="PROSITE" id="PS50075">
    <property type="entry name" value="CARRIER"/>
    <property type="match status" value="1"/>
</dbReference>
<dbReference type="InterPro" id="IPR018201">
    <property type="entry name" value="Ketoacyl_synth_AS"/>
</dbReference>
<feature type="region of interest" description="Disordered" evidence="5">
    <location>
        <begin position="855"/>
        <end position="882"/>
    </location>
</feature>
<dbReference type="SUPFAM" id="SSF51679">
    <property type="entry name" value="Bacterial luciferase-like"/>
    <property type="match status" value="1"/>
</dbReference>
<dbReference type="NCBIfam" id="TIGR04020">
    <property type="entry name" value="seco_metab_LLM"/>
    <property type="match status" value="1"/>
</dbReference>
<dbReference type="PROSITE" id="PS00606">
    <property type="entry name" value="KS3_1"/>
    <property type="match status" value="1"/>
</dbReference>
<evidence type="ECO:0000256" key="3">
    <source>
        <dbReference type="ARBA" id="ARBA00022679"/>
    </source>
</evidence>
<dbReference type="PROSITE" id="PS52004">
    <property type="entry name" value="KS3_2"/>
    <property type="match status" value="1"/>
</dbReference>
<dbReference type="SUPFAM" id="SSF53901">
    <property type="entry name" value="Thiolase-like"/>
    <property type="match status" value="1"/>
</dbReference>
<evidence type="ECO:0000256" key="1">
    <source>
        <dbReference type="ARBA" id="ARBA00022450"/>
    </source>
</evidence>
<keyword evidence="1" id="KW-0596">Phosphopantetheine</keyword>
<dbReference type="SMART" id="SM00825">
    <property type="entry name" value="PKS_KS"/>
    <property type="match status" value="1"/>
</dbReference>
<dbReference type="InterPro" id="IPR014031">
    <property type="entry name" value="Ketoacyl_synth_C"/>
</dbReference>
<dbReference type="InterPro" id="IPR001227">
    <property type="entry name" value="Ac_transferase_dom_sf"/>
</dbReference>
<dbReference type="SUPFAM" id="SSF47336">
    <property type="entry name" value="ACP-like"/>
    <property type="match status" value="1"/>
</dbReference>
<dbReference type="InterPro" id="IPR036736">
    <property type="entry name" value="ACP-like_sf"/>
</dbReference>
<keyword evidence="2" id="KW-0597">Phosphoprotein</keyword>
<dbReference type="Gene3D" id="3.20.20.30">
    <property type="entry name" value="Luciferase-like domain"/>
    <property type="match status" value="1"/>
</dbReference>
<evidence type="ECO:0000256" key="4">
    <source>
        <dbReference type="ARBA" id="ARBA00023315"/>
    </source>
</evidence>
<feature type="domain" description="Carrier" evidence="6">
    <location>
        <begin position="881"/>
        <end position="955"/>
    </location>
</feature>
<keyword evidence="4" id="KW-0012">Acyltransferase</keyword>
<dbReference type="Proteomes" id="UP001432062">
    <property type="component" value="Chromosome"/>
</dbReference>
<dbReference type="Gene3D" id="3.40.366.10">
    <property type="entry name" value="Malonyl-Coenzyme A Acyl Carrier Protein, domain 2"/>
    <property type="match status" value="1"/>
</dbReference>
<keyword evidence="9" id="KW-1185">Reference proteome</keyword>
<evidence type="ECO:0000256" key="5">
    <source>
        <dbReference type="SAM" id="MobiDB-lite"/>
    </source>
</evidence>
<dbReference type="SMART" id="SM00827">
    <property type="entry name" value="PKS_AT"/>
    <property type="match status" value="1"/>
</dbReference>
<dbReference type="Pfam" id="PF02801">
    <property type="entry name" value="Ketoacyl-synt_C"/>
    <property type="match status" value="1"/>
</dbReference>
<dbReference type="InterPro" id="IPR050091">
    <property type="entry name" value="PKS_NRPS_Biosynth_Enz"/>
</dbReference>
<evidence type="ECO:0000313" key="9">
    <source>
        <dbReference type="Proteomes" id="UP001432062"/>
    </source>
</evidence>
<dbReference type="EMBL" id="CP109441">
    <property type="protein sequence ID" value="WUV45862.1"/>
    <property type="molecule type" value="Genomic_DNA"/>
</dbReference>
<dbReference type="Pfam" id="PF00109">
    <property type="entry name" value="ketoacyl-synt"/>
    <property type="match status" value="1"/>
</dbReference>
<evidence type="ECO:0000313" key="8">
    <source>
        <dbReference type="EMBL" id="WUV45862.1"/>
    </source>
</evidence>
<dbReference type="Gene3D" id="1.10.1200.10">
    <property type="entry name" value="ACP-like"/>
    <property type="match status" value="1"/>
</dbReference>
<dbReference type="InterPro" id="IPR014030">
    <property type="entry name" value="Ketoacyl_synth_N"/>
</dbReference>
<dbReference type="InterPro" id="IPR011251">
    <property type="entry name" value="Luciferase-like_dom"/>
</dbReference>
<feature type="region of interest" description="Disordered" evidence="5">
    <location>
        <begin position="954"/>
        <end position="996"/>
    </location>
</feature>